<feature type="transmembrane region" description="Helical" evidence="8">
    <location>
        <begin position="5"/>
        <end position="23"/>
    </location>
</feature>
<keyword evidence="10" id="KW-1185">Reference proteome</keyword>
<dbReference type="EMBL" id="FRAG01000010">
    <property type="protein sequence ID" value="SHJ82150.1"/>
    <property type="molecule type" value="Genomic_DNA"/>
</dbReference>
<dbReference type="InterPro" id="IPR007227">
    <property type="entry name" value="Cell_shape_determining_MreD"/>
</dbReference>
<dbReference type="Proteomes" id="UP000184465">
    <property type="component" value="Unassembled WGS sequence"/>
</dbReference>
<dbReference type="InterPro" id="IPR017225">
    <property type="entry name" value="Cell_shape_determin_MreD_prd"/>
</dbReference>
<accession>A0A1M6MFP7</accession>
<dbReference type="GO" id="GO:0005886">
    <property type="term" value="C:plasma membrane"/>
    <property type="evidence" value="ECO:0007669"/>
    <property type="project" value="UniProtKB-SubCell"/>
</dbReference>
<keyword evidence="3" id="KW-1003">Cell membrane</keyword>
<proteinExistence type="inferred from homology"/>
<dbReference type="GO" id="GO:0008360">
    <property type="term" value="P:regulation of cell shape"/>
    <property type="evidence" value="ECO:0007669"/>
    <property type="project" value="UniProtKB-KW"/>
</dbReference>
<reference evidence="9 10" key="1">
    <citation type="submission" date="2016-11" db="EMBL/GenBank/DDBJ databases">
        <authorList>
            <person name="Jaros S."/>
            <person name="Januszkiewicz K."/>
            <person name="Wedrychowicz H."/>
        </authorList>
    </citation>
    <scope>NUCLEOTIDE SEQUENCE [LARGE SCALE GENOMIC DNA]</scope>
    <source>
        <strain evidence="9 10">DSM 15212</strain>
    </source>
</reference>
<dbReference type="Pfam" id="PF04093">
    <property type="entry name" value="MreD"/>
    <property type="match status" value="1"/>
</dbReference>
<dbReference type="AlphaFoldDB" id="A0A1M6MFP7"/>
<comment type="subcellular location">
    <subcellularLocation>
        <location evidence="1">Cell membrane</location>
        <topology evidence="1">Multi-pass membrane protein</topology>
    </subcellularLocation>
</comment>
<gene>
    <name evidence="9" type="ORF">SAMN02745912_01216</name>
</gene>
<evidence type="ECO:0000256" key="6">
    <source>
        <dbReference type="ARBA" id="ARBA00022989"/>
    </source>
</evidence>
<keyword evidence="6 8" id="KW-1133">Transmembrane helix</keyword>
<evidence type="ECO:0000256" key="2">
    <source>
        <dbReference type="ARBA" id="ARBA00007776"/>
    </source>
</evidence>
<protein>
    <submittedName>
        <fullName evidence="9">Rod shape-determining protein MreD</fullName>
    </submittedName>
</protein>
<feature type="transmembrane region" description="Helical" evidence="8">
    <location>
        <begin position="95"/>
        <end position="116"/>
    </location>
</feature>
<evidence type="ECO:0000256" key="7">
    <source>
        <dbReference type="ARBA" id="ARBA00023136"/>
    </source>
</evidence>
<evidence type="ECO:0000313" key="10">
    <source>
        <dbReference type="Proteomes" id="UP000184465"/>
    </source>
</evidence>
<organism evidence="9 10">
    <name type="scientific">Paramaledivibacter caminithermalis (strain DSM 15212 / CIP 107654 / DViRD3)</name>
    <name type="common">Clostridium caminithermale</name>
    <dbReference type="NCBI Taxonomy" id="1121301"/>
    <lineage>
        <taxon>Bacteria</taxon>
        <taxon>Bacillati</taxon>
        <taxon>Bacillota</taxon>
        <taxon>Clostridia</taxon>
        <taxon>Peptostreptococcales</taxon>
        <taxon>Caminicellaceae</taxon>
        <taxon>Paramaledivibacter</taxon>
    </lineage>
</organism>
<evidence type="ECO:0000256" key="8">
    <source>
        <dbReference type="SAM" id="Phobius"/>
    </source>
</evidence>
<evidence type="ECO:0000313" key="9">
    <source>
        <dbReference type="EMBL" id="SHJ82150.1"/>
    </source>
</evidence>
<evidence type="ECO:0000256" key="3">
    <source>
        <dbReference type="ARBA" id="ARBA00022475"/>
    </source>
</evidence>
<keyword evidence="7 8" id="KW-0472">Membrane</keyword>
<name>A0A1M6MFP7_PARC5</name>
<feature type="transmembrane region" description="Helical" evidence="8">
    <location>
        <begin position="128"/>
        <end position="152"/>
    </location>
</feature>
<keyword evidence="5" id="KW-0133">Cell shape</keyword>
<dbReference type="NCBIfam" id="TIGR03426">
    <property type="entry name" value="shape_MreD"/>
    <property type="match status" value="1"/>
</dbReference>
<evidence type="ECO:0000256" key="1">
    <source>
        <dbReference type="ARBA" id="ARBA00004651"/>
    </source>
</evidence>
<keyword evidence="4 8" id="KW-0812">Transmembrane</keyword>
<evidence type="ECO:0000256" key="5">
    <source>
        <dbReference type="ARBA" id="ARBA00022960"/>
    </source>
</evidence>
<dbReference type="OrthoDB" id="9796616at2"/>
<dbReference type="RefSeq" id="WP_073147964.1">
    <property type="nucleotide sequence ID" value="NZ_FRAG01000010.1"/>
</dbReference>
<feature type="transmembrane region" description="Helical" evidence="8">
    <location>
        <begin position="29"/>
        <end position="47"/>
    </location>
</feature>
<sequence length="159" mass="18499">MNVYLLIPMIIFNFIIQATVLQHFRIAGILPNTALIIVVTISILYGRKKGILTSFIAGFLQDLFFSKGIGINILIYLSIAYLIGGVENRVFKDNYLTPFLLICLSTFFYHSVYFVLMHFLRHPVNYLFVLKTIVLGETIYNSILGIIFYRIFYNQVYYR</sequence>
<comment type="similarity">
    <text evidence="2">Belongs to the MreD family.</text>
</comment>
<dbReference type="STRING" id="1121301.SAMN02745912_01216"/>
<dbReference type="PIRSF" id="PIRSF037497">
    <property type="entry name" value="MreD_Clostridium/Treponema_prd"/>
    <property type="match status" value="1"/>
</dbReference>
<evidence type="ECO:0000256" key="4">
    <source>
        <dbReference type="ARBA" id="ARBA00022692"/>
    </source>
</evidence>
<feature type="transmembrane region" description="Helical" evidence="8">
    <location>
        <begin position="59"/>
        <end position="83"/>
    </location>
</feature>